<evidence type="ECO:0000313" key="4">
    <source>
        <dbReference type="EMBL" id="QPV61591.1"/>
    </source>
</evidence>
<feature type="region of interest" description="Disordered" evidence="2">
    <location>
        <begin position="394"/>
        <end position="503"/>
    </location>
</feature>
<feature type="region of interest" description="Disordered" evidence="2">
    <location>
        <begin position="1425"/>
        <end position="1447"/>
    </location>
</feature>
<evidence type="ECO:0000313" key="5">
    <source>
        <dbReference type="Proteomes" id="UP000595001"/>
    </source>
</evidence>
<keyword evidence="5" id="KW-1185">Reference proteome</keyword>
<dbReference type="Gene3D" id="3.90.182.10">
    <property type="entry name" value="Toxin - Anthrax Protective Antigen,domain 1"/>
    <property type="match status" value="1"/>
</dbReference>
<feature type="compositionally biased region" description="Basic and acidic residues" evidence="2">
    <location>
        <begin position="456"/>
        <end position="465"/>
    </location>
</feature>
<evidence type="ECO:0000259" key="3">
    <source>
        <dbReference type="PROSITE" id="PS50234"/>
    </source>
</evidence>
<dbReference type="RefSeq" id="WP_198060421.1">
    <property type="nucleotide sequence ID" value="NZ_CP065856.1"/>
</dbReference>
<feature type="compositionally biased region" description="Low complexity" evidence="2">
    <location>
        <begin position="836"/>
        <end position="851"/>
    </location>
</feature>
<proteinExistence type="predicted"/>
<feature type="region of interest" description="Disordered" evidence="2">
    <location>
        <begin position="314"/>
        <end position="380"/>
    </location>
</feature>
<evidence type="ECO:0000256" key="1">
    <source>
        <dbReference type="SAM" id="Coils"/>
    </source>
</evidence>
<dbReference type="PANTHER" id="PTHR37467:SF1">
    <property type="entry name" value="EXPORTED CALCIUM-BINDING GLYCOPROTEIN"/>
    <property type="match status" value="1"/>
</dbReference>
<feature type="domain" description="VWFA" evidence="3">
    <location>
        <begin position="668"/>
        <end position="834"/>
    </location>
</feature>
<feature type="compositionally biased region" description="Acidic residues" evidence="2">
    <location>
        <begin position="354"/>
        <end position="372"/>
    </location>
</feature>
<dbReference type="Pfam" id="PF00092">
    <property type="entry name" value="VWA"/>
    <property type="match status" value="1"/>
</dbReference>
<dbReference type="CDD" id="cd00198">
    <property type="entry name" value="vWFA"/>
    <property type="match status" value="1"/>
</dbReference>
<dbReference type="OrthoDB" id="253253at2157"/>
<feature type="region of interest" description="Disordered" evidence="2">
    <location>
        <begin position="913"/>
        <end position="942"/>
    </location>
</feature>
<feature type="coiled-coil region" evidence="1">
    <location>
        <begin position="166"/>
        <end position="193"/>
    </location>
</feature>
<dbReference type="InterPro" id="IPR028974">
    <property type="entry name" value="TSP_type-3_rpt"/>
</dbReference>
<dbReference type="Gene3D" id="4.10.1080.10">
    <property type="entry name" value="TSP type-3 repeat"/>
    <property type="match status" value="1"/>
</dbReference>
<dbReference type="PROSITE" id="PS50234">
    <property type="entry name" value="VWFA"/>
    <property type="match status" value="1"/>
</dbReference>
<dbReference type="InterPro" id="IPR036465">
    <property type="entry name" value="vWFA_dom_sf"/>
</dbReference>
<evidence type="ECO:0000256" key="2">
    <source>
        <dbReference type="SAM" id="MobiDB-lite"/>
    </source>
</evidence>
<dbReference type="PANTHER" id="PTHR37467">
    <property type="entry name" value="EXPORTED CALCIUM-BINDING GLYCOPROTEIN-RELATED"/>
    <property type="match status" value="1"/>
</dbReference>
<accession>A0A7T3FVN5</accession>
<dbReference type="GeneID" id="60589339"/>
<feature type="compositionally biased region" description="Polar residues" evidence="2">
    <location>
        <begin position="320"/>
        <end position="331"/>
    </location>
</feature>
<organism evidence="4 5">
    <name type="scientific">Halosimplex litoreum</name>
    <dbReference type="NCBI Taxonomy" id="1198301"/>
    <lineage>
        <taxon>Archaea</taxon>
        <taxon>Methanobacteriati</taxon>
        <taxon>Methanobacteriota</taxon>
        <taxon>Stenosarchaea group</taxon>
        <taxon>Halobacteria</taxon>
        <taxon>Halobacteriales</taxon>
        <taxon>Haloarculaceae</taxon>
        <taxon>Halosimplex</taxon>
    </lineage>
</organism>
<feature type="region of interest" description="Disordered" evidence="2">
    <location>
        <begin position="961"/>
        <end position="980"/>
    </location>
</feature>
<name>A0A7T3FVN5_9EURY</name>
<dbReference type="SUPFAM" id="SSF53300">
    <property type="entry name" value="vWA-like"/>
    <property type="match status" value="1"/>
</dbReference>
<dbReference type="Proteomes" id="UP000595001">
    <property type="component" value="Chromosome"/>
</dbReference>
<dbReference type="Gene3D" id="3.40.50.410">
    <property type="entry name" value="von Willebrand factor, type A domain"/>
    <property type="match status" value="1"/>
</dbReference>
<feature type="compositionally biased region" description="Acidic residues" evidence="2">
    <location>
        <begin position="930"/>
        <end position="940"/>
    </location>
</feature>
<feature type="compositionally biased region" description="Basic and acidic residues" evidence="2">
    <location>
        <begin position="1014"/>
        <end position="1030"/>
    </location>
</feature>
<feature type="region of interest" description="Disordered" evidence="2">
    <location>
        <begin position="1014"/>
        <end position="1060"/>
    </location>
</feature>
<dbReference type="SMART" id="SM00327">
    <property type="entry name" value="VWA"/>
    <property type="match status" value="1"/>
</dbReference>
<gene>
    <name evidence="4" type="ORF">I7X12_12560</name>
</gene>
<dbReference type="InterPro" id="IPR002035">
    <property type="entry name" value="VWF_A"/>
</dbReference>
<dbReference type="KEGG" id="hlt:I7X12_12560"/>
<protein>
    <submittedName>
        <fullName evidence="4">VWA domain-containing protein</fullName>
    </submittedName>
</protein>
<keyword evidence="1" id="KW-0175">Coiled coil</keyword>
<feature type="compositionally biased region" description="Acidic residues" evidence="2">
    <location>
        <begin position="420"/>
        <end position="432"/>
    </location>
</feature>
<reference evidence="4 5" key="1">
    <citation type="submission" date="2020-12" db="EMBL/GenBank/DDBJ databases">
        <title>Halosimplex halophilum sp. nov. and Halosimplex salinum sp. nov., two new members of the genus Halosimplex.</title>
        <authorList>
            <person name="Cui H.L."/>
        </authorList>
    </citation>
    <scope>NUCLEOTIDE SEQUENCE [LARGE SCALE GENOMIC DNA]</scope>
    <source>
        <strain evidence="4 5">YGH94</strain>
    </source>
</reference>
<dbReference type="InterPro" id="IPR053180">
    <property type="entry name" value="Ca-binding_acidic-repeat"/>
</dbReference>
<feature type="compositionally biased region" description="Polar residues" evidence="2">
    <location>
        <begin position="913"/>
        <end position="924"/>
    </location>
</feature>
<feature type="region of interest" description="Disordered" evidence="2">
    <location>
        <begin position="643"/>
        <end position="664"/>
    </location>
</feature>
<feature type="region of interest" description="Disordered" evidence="2">
    <location>
        <begin position="836"/>
        <end position="861"/>
    </location>
</feature>
<dbReference type="GO" id="GO:0005509">
    <property type="term" value="F:calcium ion binding"/>
    <property type="evidence" value="ECO:0007669"/>
    <property type="project" value="InterPro"/>
</dbReference>
<sequence>MGPLGRIGALGCALMLVMAAIPPVVGGTTGSAAIGTAGNEATLAGAGNVPAKPPAALKAEAAAAIDDVSVEKNRSISARDRAFERINGTLDDYRDPVRLASMQSFTDDAVGVQALAKLARSEANVTALRASRYVALADNRTAYQTILDARRALNQTEGKVANQGLRRSAEAHFDNAQRQFDRAQRQLGRANDSEGRRAISQYAQAIRTLRTSWQQAQLTLHFLDREIDPAVTIVNRADPIRNGSETTTRVVTVQFSDPRPWTLGNLTVYVDGEQRRSQPVDRLGNGPMDNRTVGVPVRLSERVANVTVVVSDTDIKPGQNGKQNARTTRSRATLLLDGDGLNESTEAKLGTDPLDPDSDSTETERDESDDGVIDGRADFDRDGLGTLAEFDLGTDPLVADTDDDGLRDGVEQLFLPTDPLDPDTDDDGTLDGAEDRDGDTLTTAEEIEAGSSPFRADTDGDRLSDAEEVNGETNVTDPDTDDDGLLDGVEGTGPFDTDPLNPDTDGDGVLDGNETYTTDAGNESLGISIDVTGEGNVAGATTVRQGDQGQFDTPQVANITATPVVSIQSQRDFERANITFTYEESDLPRHNESRLGVFRWNDTVQGFVPVNSTVDTSANTVSAETSHFSQYAVLDVERWKDGFTTVPQPNRRSGDGEDTNASETDPLDAAFVLDSSGSMEGTDPQDLRATAAKRFVGALLEGDRAAVVDFDSDGRLTEPLTTDRAAVNESIDRLDQYGGTNLTDGLDTALAEFAANSSADRQKVTILLTDGQGPGNADKIRALSREMAERNITLYTVGFSNANAELLSEIANTTGGTSYFAENASQLPRVFSRVATNTTGGTDSDGDGLTDATERSGFTDETLPVSVVPFSTDPNDAQTDADGLSDGAEVGSIVQRSVAFTIVTDGEPFSQRLSGGNWQIHSNPTKVDTDGDGLTDDTETDGWTVPTINRSGQAYRYATHEANGSVHVDSNPRKKDSDGDVITDSAEKFRAHTDPSGDVRYGIAGTLATRAVKLDDTRDSDQDGFPDRQEFQGIPTQVDGSFVQFETDPLNPDTDGDELHDSEEFESLTTVDRDIGVTSVQRDIFPLVSDPTETDSDGDQLSDLAERRFGTTPLAANPDGDQFTDFADPQPYTENLPPEITISTDNKWIGNEIEVSATDNNALERINATYVGENNFGETRTDTYLETGIEGQSATITPAAPSSAKRLIVTAVDDNGNAYSYTAEIQNDGSGVSIVSANVLVAGLPGQVARKGTQQTLRTPTPAGKAVVGGLTIGAVAGSTGYLILDHKFTTDIETGTYPAPLYSGEPAVSYPEAGVEIPPGHVERAGGFVRGYGWAYIQAATELTKEEIGTVLAAEETREVTISRTERVERKALIALIGGSGGPQKVAIVVTVAGAISRVVTQQIDSAVDDQQALDNAEEFVDKNGESSLDCTDGLDGSVSSDDLSELSQEECQTLQQLDITDEQRAGLVSAYVSLSDASQARLVELVERSKQGQVEFLAEADSETISALVTGHNPEDSYQQAILRVASDDVDPSDEQVERVVQEIGSQNGIARINAQQLVVNAGDPGIKLVDAFSGSEPDTLESFLTADLNDADMRTWRSVLAERAADSSSAIEYQDVGEYARNVREIQSLVEADGTEITDPNRVVQETIYNSEDDGQILGQMLEARRTAHYANSYDRVIVDPETSGDGEPDLQVDRDSGPDKYIEIKMVEGDLDRGLKLKDKIIEADGSFNGISDGQNIVVEITAQGEITDDFNSNTPETESPIESFKGIIEAKRQGADIENVPKDIDGLENPEMRVRVIDQDGNVVDGGEFVVSSIYKELNNGN</sequence>
<dbReference type="EMBL" id="CP065856">
    <property type="protein sequence ID" value="QPV61591.1"/>
    <property type="molecule type" value="Genomic_DNA"/>
</dbReference>